<dbReference type="InterPro" id="IPR006047">
    <property type="entry name" value="GH13_cat_dom"/>
</dbReference>
<dbReference type="GO" id="GO:0004135">
    <property type="term" value="F:amylo-alpha-1,6-glucosidase activity"/>
    <property type="evidence" value="ECO:0007669"/>
    <property type="project" value="InterPro"/>
</dbReference>
<dbReference type="SMART" id="SM00642">
    <property type="entry name" value="Aamy"/>
    <property type="match status" value="1"/>
</dbReference>
<dbReference type="InterPro" id="IPR014756">
    <property type="entry name" value="Ig_E-set"/>
</dbReference>
<keyword evidence="3 6" id="KW-0326">Glycosidase</keyword>
<evidence type="ECO:0000256" key="1">
    <source>
        <dbReference type="ARBA" id="ARBA00008061"/>
    </source>
</evidence>
<dbReference type="OrthoDB" id="3236218at2"/>
<dbReference type="EC" id="3.2.1.-" evidence="6"/>
<evidence type="ECO:0000259" key="5">
    <source>
        <dbReference type="SMART" id="SM00642"/>
    </source>
</evidence>
<dbReference type="Proteomes" id="UP000255129">
    <property type="component" value="Unassembled WGS sequence"/>
</dbReference>
<keyword evidence="2 6" id="KW-0378">Hydrolase</keyword>
<dbReference type="EMBL" id="UGUA01000002">
    <property type="protein sequence ID" value="SUC36962.1"/>
    <property type="molecule type" value="Genomic_DNA"/>
</dbReference>
<dbReference type="InterPro" id="IPR013780">
    <property type="entry name" value="Glyco_hydro_b"/>
</dbReference>
<dbReference type="PANTHER" id="PTHR43002">
    <property type="entry name" value="GLYCOGEN DEBRANCHING ENZYME"/>
    <property type="match status" value="1"/>
</dbReference>
<evidence type="ECO:0000313" key="7">
    <source>
        <dbReference type="Proteomes" id="UP000255129"/>
    </source>
</evidence>
<dbReference type="InterPro" id="IPR017853">
    <property type="entry name" value="GH"/>
</dbReference>
<protein>
    <submittedName>
        <fullName evidence="6">Glycogen debranching enzyme</fullName>
        <ecNumber evidence="6">3.2.1.-</ecNumber>
    </submittedName>
</protein>
<dbReference type="InterPro" id="IPR011837">
    <property type="entry name" value="Glycogen_debranch_GlgX"/>
</dbReference>
<dbReference type="RefSeq" id="WP_115164732.1">
    <property type="nucleotide sequence ID" value="NZ_UGUA01000002.1"/>
</dbReference>
<feature type="domain" description="Glycosyl hydrolase family 13 catalytic" evidence="5">
    <location>
        <begin position="132"/>
        <end position="541"/>
    </location>
</feature>
<name>A0A379G7T5_9GAMM</name>
<dbReference type="SUPFAM" id="SSF81296">
    <property type="entry name" value="E set domains"/>
    <property type="match status" value="1"/>
</dbReference>
<evidence type="ECO:0000313" key="6">
    <source>
        <dbReference type="EMBL" id="SUC36962.1"/>
    </source>
</evidence>
<evidence type="ECO:0000256" key="3">
    <source>
        <dbReference type="ARBA" id="ARBA00023295"/>
    </source>
</evidence>
<dbReference type="InterPro" id="IPR040784">
    <property type="entry name" value="GlgX_C"/>
</dbReference>
<feature type="region of interest" description="Disordered" evidence="4">
    <location>
        <begin position="439"/>
        <end position="459"/>
    </location>
</feature>
<dbReference type="Gene3D" id="3.20.20.80">
    <property type="entry name" value="Glycosidases"/>
    <property type="match status" value="1"/>
</dbReference>
<accession>A0A379G7T5</accession>
<dbReference type="InterPro" id="IPR013783">
    <property type="entry name" value="Ig-like_fold"/>
</dbReference>
<proteinExistence type="inferred from homology"/>
<reference evidence="6 7" key="1">
    <citation type="submission" date="2018-06" db="EMBL/GenBank/DDBJ databases">
        <authorList>
            <consortium name="Pathogen Informatics"/>
            <person name="Doyle S."/>
        </authorList>
    </citation>
    <scope>NUCLEOTIDE SEQUENCE [LARGE SCALE GENOMIC DNA]</scope>
    <source>
        <strain evidence="6 7">NCTC12026</strain>
    </source>
</reference>
<dbReference type="Gene3D" id="2.60.40.10">
    <property type="entry name" value="Immunoglobulins"/>
    <property type="match status" value="1"/>
</dbReference>
<dbReference type="InterPro" id="IPR004193">
    <property type="entry name" value="Glyco_hydro_13_N"/>
</dbReference>
<evidence type="ECO:0000256" key="4">
    <source>
        <dbReference type="SAM" id="MobiDB-lite"/>
    </source>
</evidence>
<sequence length="651" mass="73949">MKKFELLKGKPQPLGSHSDGLGTNFALYSEHAKKIELCLFNAQDIETCYSLYRGKNHIWHGYLVGAHSGLHYGYRAYGEWDPTQGLRFDPNNLLIDPYCRAISDKQNPRSIVMNESYDWQDDLAPKTPWAETIMYEAHVRGLTQLHPNIPSKIRGSYAAIAHPAIIHHLTDLGITALELLPVQLHLDEPNLIQRQLTNYWGYNPLAPFAIEPDYWSGQAGTTPLNEFRDMVKALHRAGIEVILDIVFNHSAELDNAAPTLCFRGLDNPTYYWLTETGENQNWTGCGNTLNLSQPPTIQWVLDCLHFWALECHVDGFRFDLATVLGRKPTFTPRSPLLTAIIHDPILSKLKLIAEPWDLGNGGYQLGQFPAPFAEWNDRFRDDIRQFALHGTIPIGIFANRFAGSRDLFPQPHHQSYVSINKITAHDGFTLRDLVSFNHKHNHANGEDNRDGNNQNYSHNHGYEGLDAPDKIQQCRQQSQRNLLTLLLLSLGTPMLLAGDELGHSQQGNNNAYCQDSAISWLNWRKQDKNLSQFTAQLISLRKQILALNSGKWWVSQPPINDVEWLDAQGEPLTIDQWHQFIPLQIILSGQWLLQINLTEQPYSIIYPDGNWHPVAPVIHHACNTAIQTLHPKTINLLQNIPLSDPALSRRL</sequence>
<dbReference type="CDD" id="cd11326">
    <property type="entry name" value="AmyAc_Glg_debranch"/>
    <property type="match status" value="1"/>
</dbReference>
<gene>
    <name evidence="6" type="primary">glgX</name>
    <name evidence="6" type="ORF">NCTC12026_03406</name>
</gene>
<dbReference type="AlphaFoldDB" id="A0A379G7T5"/>
<dbReference type="NCBIfam" id="TIGR02100">
    <property type="entry name" value="glgX_debranch"/>
    <property type="match status" value="1"/>
</dbReference>
<dbReference type="InterPro" id="IPR044505">
    <property type="entry name" value="GlgX_Isoamylase_N_E_set"/>
</dbReference>
<dbReference type="SUPFAM" id="SSF51445">
    <property type="entry name" value="(Trans)glycosidases"/>
    <property type="match status" value="1"/>
</dbReference>
<comment type="similarity">
    <text evidence="1">Belongs to the glycosyl hydrolase 13 family.</text>
</comment>
<dbReference type="Pfam" id="PF18390">
    <property type="entry name" value="GlgX_C"/>
    <property type="match status" value="1"/>
</dbReference>
<evidence type="ECO:0000256" key="2">
    <source>
        <dbReference type="ARBA" id="ARBA00022801"/>
    </source>
</evidence>
<dbReference type="CDD" id="cd02856">
    <property type="entry name" value="E_set_GDE_Isoamylase_N"/>
    <property type="match status" value="1"/>
</dbReference>
<dbReference type="GO" id="GO:0005980">
    <property type="term" value="P:glycogen catabolic process"/>
    <property type="evidence" value="ECO:0007669"/>
    <property type="project" value="InterPro"/>
</dbReference>
<organism evidence="6 7">
    <name type="scientific">Providencia rustigianii</name>
    <dbReference type="NCBI Taxonomy" id="158850"/>
    <lineage>
        <taxon>Bacteria</taxon>
        <taxon>Pseudomonadati</taxon>
        <taxon>Pseudomonadota</taxon>
        <taxon>Gammaproteobacteria</taxon>
        <taxon>Enterobacterales</taxon>
        <taxon>Morganellaceae</taxon>
        <taxon>Providencia</taxon>
    </lineage>
</organism>
<dbReference type="Pfam" id="PF02922">
    <property type="entry name" value="CBM_48"/>
    <property type="match status" value="1"/>
</dbReference>
<dbReference type="Gene3D" id="2.60.40.1180">
    <property type="entry name" value="Golgi alpha-mannosidase II"/>
    <property type="match status" value="1"/>
</dbReference>